<reference evidence="8" key="1">
    <citation type="submission" date="2024-02" db="UniProtKB">
        <authorList>
            <consortium name="WormBaseParasite"/>
        </authorList>
    </citation>
    <scope>IDENTIFICATION</scope>
</reference>
<comment type="subcellular location">
    <subcellularLocation>
        <location evidence="1">Membrane</location>
        <topology evidence="1">Multi-pass membrane protein</topology>
    </subcellularLocation>
</comment>
<feature type="transmembrane region" description="Helical" evidence="6">
    <location>
        <begin position="21"/>
        <end position="47"/>
    </location>
</feature>
<evidence type="ECO:0000256" key="1">
    <source>
        <dbReference type="ARBA" id="ARBA00004141"/>
    </source>
</evidence>
<accession>A0AAF3FBB7</accession>
<dbReference type="AlphaFoldDB" id="A0AAF3FBB7"/>
<name>A0AAF3FBB7_9BILA</name>
<dbReference type="Proteomes" id="UP000887575">
    <property type="component" value="Unassembled WGS sequence"/>
</dbReference>
<evidence type="ECO:0000256" key="3">
    <source>
        <dbReference type="ARBA" id="ARBA00022692"/>
    </source>
</evidence>
<dbReference type="SUPFAM" id="SSF103473">
    <property type="entry name" value="MFS general substrate transporter"/>
    <property type="match status" value="1"/>
</dbReference>
<sequence length="168" mass="18314">MRNTSKIGFAITTLSKRIRDFGLAPAMTITCVLYALIVVLIVLFTPAEASLYPTKNFSIFRPSQLICVLLGVLNGALDGAACNARMVAAAKALPGEPAIAFSVAKFYQAAAGVVLMYIAAHFNLHHILYIVGGMLMISVFCYISFLRQMKTPPKLEEKRKKIGDSNQK</sequence>
<dbReference type="InterPro" id="IPR010291">
    <property type="entry name" value="Ion_channel_UNC-93"/>
</dbReference>
<feature type="transmembrane region" description="Helical" evidence="6">
    <location>
        <begin position="98"/>
        <end position="120"/>
    </location>
</feature>
<dbReference type="PANTHER" id="PTHR23294">
    <property type="entry name" value="ET TRANSLATION PRODUCT-RELATED"/>
    <property type="match status" value="1"/>
</dbReference>
<organism evidence="7 8">
    <name type="scientific">Mesorhabditis belari</name>
    <dbReference type="NCBI Taxonomy" id="2138241"/>
    <lineage>
        <taxon>Eukaryota</taxon>
        <taxon>Metazoa</taxon>
        <taxon>Ecdysozoa</taxon>
        <taxon>Nematoda</taxon>
        <taxon>Chromadorea</taxon>
        <taxon>Rhabditida</taxon>
        <taxon>Rhabditina</taxon>
        <taxon>Rhabditomorpha</taxon>
        <taxon>Rhabditoidea</taxon>
        <taxon>Rhabditidae</taxon>
        <taxon>Mesorhabditinae</taxon>
        <taxon>Mesorhabditis</taxon>
    </lineage>
</organism>
<evidence type="ECO:0000256" key="6">
    <source>
        <dbReference type="SAM" id="Phobius"/>
    </source>
</evidence>
<evidence type="ECO:0000256" key="4">
    <source>
        <dbReference type="ARBA" id="ARBA00022989"/>
    </source>
</evidence>
<feature type="transmembrane region" description="Helical" evidence="6">
    <location>
        <begin position="126"/>
        <end position="145"/>
    </location>
</feature>
<evidence type="ECO:0000256" key="2">
    <source>
        <dbReference type="ARBA" id="ARBA00009172"/>
    </source>
</evidence>
<keyword evidence="4 6" id="KW-1133">Transmembrane helix</keyword>
<evidence type="ECO:0000313" key="7">
    <source>
        <dbReference type="Proteomes" id="UP000887575"/>
    </source>
</evidence>
<keyword evidence="5 6" id="KW-0472">Membrane</keyword>
<comment type="similarity">
    <text evidence="2">Belongs to the unc-93 family.</text>
</comment>
<evidence type="ECO:0000313" key="8">
    <source>
        <dbReference type="WBParaSite" id="MBELARI_LOCUS4205"/>
    </source>
</evidence>
<dbReference type="PANTHER" id="PTHR23294:SF18">
    <property type="entry name" value="UNC93-LIKE PROTEIN MFSD11"/>
    <property type="match status" value="1"/>
</dbReference>
<dbReference type="WBParaSite" id="MBELARI_LOCUS4205">
    <property type="protein sequence ID" value="MBELARI_LOCUS4205"/>
    <property type="gene ID" value="MBELARI_LOCUS4205"/>
</dbReference>
<proteinExistence type="inferred from homology"/>
<dbReference type="InterPro" id="IPR051617">
    <property type="entry name" value="UNC-93-like_regulator"/>
</dbReference>
<keyword evidence="7" id="KW-1185">Reference proteome</keyword>
<dbReference type="InterPro" id="IPR036259">
    <property type="entry name" value="MFS_trans_sf"/>
</dbReference>
<keyword evidence="3 6" id="KW-0812">Transmembrane</keyword>
<dbReference type="GO" id="GO:0016020">
    <property type="term" value="C:membrane"/>
    <property type="evidence" value="ECO:0007669"/>
    <property type="project" value="UniProtKB-SubCell"/>
</dbReference>
<evidence type="ECO:0000256" key="5">
    <source>
        <dbReference type="ARBA" id="ARBA00023136"/>
    </source>
</evidence>
<dbReference type="Pfam" id="PF05978">
    <property type="entry name" value="UNC-93"/>
    <property type="match status" value="1"/>
</dbReference>
<protein>
    <submittedName>
        <fullName evidence="8">Uncharacterized protein</fullName>
    </submittedName>
</protein>
<feature type="transmembrane region" description="Helical" evidence="6">
    <location>
        <begin position="59"/>
        <end position="77"/>
    </location>
</feature>